<reference evidence="2 3" key="1">
    <citation type="submission" date="2018-07" db="EMBL/GenBank/DDBJ databases">
        <title>Genomic Encyclopedia of Type Strains, Phase IV (KMG-IV): sequencing the most valuable type-strain genomes for metagenomic binning, comparative biology and taxonomic classification.</title>
        <authorList>
            <person name="Goeker M."/>
        </authorList>
    </citation>
    <scope>NUCLEOTIDE SEQUENCE [LARGE SCALE GENOMIC DNA]</scope>
    <source>
        <strain evidence="2 3">DSM 44290</strain>
    </source>
</reference>
<accession>A0A370HPL9</accession>
<evidence type="ECO:0000256" key="1">
    <source>
        <dbReference type="SAM" id="MobiDB-lite"/>
    </source>
</evidence>
<dbReference type="Proteomes" id="UP000254869">
    <property type="component" value="Unassembled WGS sequence"/>
</dbReference>
<keyword evidence="3" id="KW-1185">Reference proteome</keyword>
<name>A0A370HPL9_9NOCA</name>
<dbReference type="STRING" id="1210086.GCA_001613105_04561"/>
<organism evidence="2 3">
    <name type="scientific">Nocardia pseudobrasiliensis</name>
    <dbReference type="NCBI Taxonomy" id="45979"/>
    <lineage>
        <taxon>Bacteria</taxon>
        <taxon>Bacillati</taxon>
        <taxon>Actinomycetota</taxon>
        <taxon>Actinomycetes</taxon>
        <taxon>Mycobacteriales</taxon>
        <taxon>Nocardiaceae</taxon>
        <taxon>Nocardia</taxon>
    </lineage>
</organism>
<protein>
    <submittedName>
        <fullName evidence="2">Uncharacterized protein</fullName>
    </submittedName>
</protein>
<sequence length="275" mass="30940">MIRRLPLGVRRRTTRPGRHRWCCSRGNRRHRCLGRRRYRRWQVVRRGWPGDRVLGRQRILARSGDHPWFRIVVVEVGLPDGCTESNSYRPTSEFVPARSAPDTSPGAGFGGAVRSALFERPVGSAEPTFGISASCSPFDRLLTGGESTHRRRRWCPFHRIVGGTVTHLSVRKPERRCVFPSGMEWSCRARQELGCGIRHALPHLLLEQHYSGTAAPDAGEGPLSEDQRPCRAALGEPLRLSARGVGGLLHPRRRRAARRRFGPEQSDEATGALRQ</sequence>
<feature type="compositionally biased region" description="Basic residues" evidence="1">
    <location>
        <begin position="250"/>
        <end position="260"/>
    </location>
</feature>
<evidence type="ECO:0000313" key="2">
    <source>
        <dbReference type="EMBL" id="RDI60489.1"/>
    </source>
</evidence>
<comment type="caution">
    <text evidence="2">The sequence shown here is derived from an EMBL/GenBank/DDBJ whole genome shotgun (WGS) entry which is preliminary data.</text>
</comment>
<proteinExistence type="predicted"/>
<dbReference type="EMBL" id="QQBC01000015">
    <property type="protein sequence ID" value="RDI60489.1"/>
    <property type="molecule type" value="Genomic_DNA"/>
</dbReference>
<feature type="region of interest" description="Disordered" evidence="1">
    <location>
        <begin position="244"/>
        <end position="275"/>
    </location>
</feature>
<dbReference type="AlphaFoldDB" id="A0A370HPL9"/>
<gene>
    <name evidence="2" type="ORF">DFR76_115119</name>
</gene>
<evidence type="ECO:0000313" key="3">
    <source>
        <dbReference type="Proteomes" id="UP000254869"/>
    </source>
</evidence>